<organism evidence="2 3">
    <name type="scientific">Mycolicibacterium peregrinum</name>
    <name type="common">Mycobacterium peregrinum</name>
    <dbReference type="NCBI Taxonomy" id="43304"/>
    <lineage>
        <taxon>Bacteria</taxon>
        <taxon>Bacillati</taxon>
        <taxon>Actinomycetota</taxon>
        <taxon>Actinomycetes</taxon>
        <taxon>Mycobacteriales</taxon>
        <taxon>Mycobacteriaceae</taxon>
        <taxon>Mycolicibacterium</taxon>
    </lineage>
</organism>
<sequence>MLTPRRVVGILAAIVVLVGCGIGWSARAAADPGNGCERINWGLHILTPQKRTICDGPRRADGSWERWRQLWTPAHYVPLRTTCSGSYFISCSTTGGYYVDDQIWEENTYVVFDHNVLDGEPGWLPAGTAVLR</sequence>
<name>A0A4Z0HJV1_MYCPR</name>
<feature type="domain" description="CDGP" evidence="1">
    <location>
        <begin position="35"/>
        <end position="125"/>
    </location>
</feature>
<dbReference type="AlphaFoldDB" id="A0A4Z0HJV1"/>
<dbReference type="PROSITE" id="PS51257">
    <property type="entry name" value="PROKAR_LIPOPROTEIN"/>
    <property type="match status" value="1"/>
</dbReference>
<accession>A0A4Z0HJV1</accession>
<dbReference type="Pfam" id="PF24238">
    <property type="entry name" value="CDGP"/>
    <property type="match status" value="1"/>
</dbReference>
<keyword evidence="3" id="KW-1185">Reference proteome</keyword>
<dbReference type="EMBL" id="RWKA01000018">
    <property type="protein sequence ID" value="TGB37986.1"/>
    <property type="molecule type" value="Genomic_DNA"/>
</dbReference>
<dbReference type="Proteomes" id="UP000297792">
    <property type="component" value="Unassembled WGS sequence"/>
</dbReference>
<evidence type="ECO:0000259" key="1">
    <source>
        <dbReference type="Pfam" id="PF24238"/>
    </source>
</evidence>
<proteinExistence type="predicted"/>
<dbReference type="InterPro" id="IPR056271">
    <property type="entry name" value="CDGP_dom"/>
</dbReference>
<gene>
    <name evidence="2" type="ORF">EJD98_25570</name>
</gene>
<reference evidence="2 3" key="1">
    <citation type="submission" date="2018-12" db="EMBL/GenBank/DDBJ databases">
        <title>Draft genome sequences of Mycolicibacterium peregrinum isolated from a pig with lymphadenitis and from soil on the same Japanese pig farm.</title>
        <authorList>
            <person name="Komatsu T."/>
            <person name="Ohya K."/>
            <person name="Sawai K."/>
            <person name="Odoi J.O."/>
            <person name="Otsu K."/>
            <person name="Ota A."/>
            <person name="Ito T."/>
            <person name="Kawai M."/>
            <person name="Maruyama F."/>
        </authorList>
    </citation>
    <scope>NUCLEOTIDE SEQUENCE [LARGE SCALE GENOMIC DNA]</scope>
    <source>
        <strain evidence="2 3">138</strain>
    </source>
</reference>
<evidence type="ECO:0000313" key="3">
    <source>
        <dbReference type="Proteomes" id="UP000297792"/>
    </source>
</evidence>
<protein>
    <recommendedName>
        <fullName evidence="1">CDGP domain-containing protein</fullName>
    </recommendedName>
</protein>
<evidence type="ECO:0000313" key="2">
    <source>
        <dbReference type="EMBL" id="TGB37986.1"/>
    </source>
</evidence>
<comment type="caution">
    <text evidence="2">The sequence shown here is derived from an EMBL/GenBank/DDBJ whole genome shotgun (WGS) entry which is preliminary data.</text>
</comment>